<dbReference type="EMBL" id="CAJOBI010117118">
    <property type="protein sequence ID" value="CAF4659887.1"/>
    <property type="molecule type" value="Genomic_DNA"/>
</dbReference>
<gene>
    <name evidence="3" type="ORF">SMN809_LOCUS41456</name>
</gene>
<protein>
    <recommendedName>
        <fullName evidence="2">Rabenosyn Rab binding domain-containing protein</fullName>
    </recommendedName>
</protein>
<dbReference type="InterPro" id="IPR021565">
    <property type="entry name" value="Rbsn_Rab-bd"/>
</dbReference>
<reference evidence="3" key="1">
    <citation type="submission" date="2021-02" db="EMBL/GenBank/DDBJ databases">
        <authorList>
            <person name="Nowell W R."/>
        </authorList>
    </citation>
    <scope>NUCLEOTIDE SEQUENCE</scope>
</reference>
<keyword evidence="1" id="KW-0175">Coiled coil</keyword>
<organism evidence="3 4">
    <name type="scientific">Rotaria magnacalcarata</name>
    <dbReference type="NCBI Taxonomy" id="392030"/>
    <lineage>
        <taxon>Eukaryota</taxon>
        <taxon>Metazoa</taxon>
        <taxon>Spiralia</taxon>
        <taxon>Gnathifera</taxon>
        <taxon>Rotifera</taxon>
        <taxon>Eurotatoria</taxon>
        <taxon>Bdelloidea</taxon>
        <taxon>Philodinida</taxon>
        <taxon>Philodinidae</taxon>
        <taxon>Rotaria</taxon>
    </lineage>
</organism>
<evidence type="ECO:0000313" key="4">
    <source>
        <dbReference type="Proteomes" id="UP000676336"/>
    </source>
</evidence>
<evidence type="ECO:0000259" key="2">
    <source>
        <dbReference type="Pfam" id="PF11464"/>
    </source>
</evidence>
<accession>A0A8S2ZTI5</accession>
<evidence type="ECO:0000313" key="3">
    <source>
        <dbReference type="EMBL" id="CAF4659887.1"/>
    </source>
</evidence>
<dbReference type="Proteomes" id="UP000676336">
    <property type="component" value="Unassembled WGS sequence"/>
</dbReference>
<dbReference type="Gene3D" id="4.10.860.20">
    <property type="entry name" value="Rabenosyn, Rab binding domain"/>
    <property type="match status" value="1"/>
</dbReference>
<sequence>MLNRSGNTKYQIKDAQQVYRQLSVSYEKIDSTSKKLVAFADKCPNIDENDISSKARYATLCRNIRMYAVQVLQNFSLSTRRVPTEDEIKQARDAKQRSDNELMEKVILSIPGINGKTLELSEELKPFIQQYYQVLQYMQQAKLAGRDDEVKLLESNLEELAQAMRVAHQN</sequence>
<feature type="domain" description="Rabenosyn Rab binding" evidence="2">
    <location>
        <begin position="126"/>
        <end position="163"/>
    </location>
</feature>
<proteinExistence type="predicted"/>
<feature type="coiled-coil region" evidence="1">
    <location>
        <begin position="143"/>
        <end position="170"/>
    </location>
</feature>
<comment type="caution">
    <text evidence="3">The sequence shown here is derived from an EMBL/GenBank/DDBJ whole genome shotgun (WGS) entry which is preliminary data.</text>
</comment>
<dbReference type="InterPro" id="IPR036531">
    <property type="entry name" value="Rbsn_Rab-bd_sf"/>
</dbReference>
<dbReference type="SUPFAM" id="SSF140125">
    <property type="entry name" value="Rabenosyn-5 Rab-binding domain-like"/>
    <property type="match status" value="1"/>
</dbReference>
<dbReference type="AlphaFoldDB" id="A0A8S2ZTI5"/>
<name>A0A8S2ZTI5_9BILA</name>
<dbReference type="Pfam" id="PF11464">
    <property type="entry name" value="Rbsn"/>
    <property type="match status" value="1"/>
</dbReference>
<evidence type="ECO:0000256" key="1">
    <source>
        <dbReference type="SAM" id="Coils"/>
    </source>
</evidence>